<evidence type="ECO:0000313" key="2">
    <source>
        <dbReference type="EMBL" id="MBA6062286.1"/>
    </source>
</evidence>
<proteinExistence type="predicted"/>
<gene>
    <name evidence="2" type="ORF">H4C44_24305</name>
</gene>
<dbReference type="EMBL" id="JACGCU010000065">
    <property type="protein sequence ID" value="MBA6062286.1"/>
    <property type="molecule type" value="Genomic_DNA"/>
</dbReference>
<name>A0A7W2PVF9_9PSED</name>
<dbReference type="Proteomes" id="UP000556620">
    <property type="component" value="Unassembled WGS sequence"/>
</dbReference>
<comment type="caution">
    <text evidence="2">The sequence shown here is derived from an EMBL/GenBank/DDBJ whole genome shotgun (WGS) entry which is preliminary data.</text>
</comment>
<feature type="region of interest" description="Disordered" evidence="1">
    <location>
        <begin position="151"/>
        <end position="170"/>
    </location>
</feature>
<protein>
    <submittedName>
        <fullName evidence="2">Uncharacterized protein</fullName>
    </submittedName>
</protein>
<evidence type="ECO:0000313" key="3">
    <source>
        <dbReference type="Proteomes" id="UP000556620"/>
    </source>
</evidence>
<accession>A0A7W2PVF9</accession>
<sequence length="170" mass="19068">MNEVSSLQDRLATAASMIIVREPVDQRVCINNLIGDELVSIWWRPGSDIPTEGEAVSVALEEAIKGSLLVLNRELSSLRKFPVLHAYWRQRAKSAEGHLYASDFQAACDALHLDSNYADTPAEQLTEVQKARISSAVSKVLRAVNARRDLRRPTDVTDQRDNQNLTRQEE</sequence>
<reference evidence="2 3" key="1">
    <citation type="submission" date="2020-07" db="EMBL/GenBank/DDBJ databases">
        <title>Diversity of carbapenemase encoding genes among Pseudomonas putida group clinical isolates in a tertiary Brazilian hospital.</title>
        <authorList>
            <person name="Alberto-Lei F."/>
            <person name="Nodari C.S."/>
            <person name="Streling A.P."/>
            <person name="Paulino J.T."/>
            <person name="Bessa-Neto F.O."/>
            <person name="Cayo R."/>
            <person name="Gales A.C."/>
        </authorList>
    </citation>
    <scope>NUCLEOTIDE SEQUENCE [LARGE SCALE GENOMIC DNA]</scope>
    <source>
        <strain evidence="2 3">14535</strain>
    </source>
</reference>
<dbReference type="AlphaFoldDB" id="A0A7W2PVF9"/>
<evidence type="ECO:0000256" key="1">
    <source>
        <dbReference type="SAM" id="MobiDB-lite"/>
    </source>
</evidence>
<dbReference type="RefSeq" id="WP_182369756.1">
    <property type="nucleotide sequence ID" value="NZ_JACGCU010000065.1"/>
</dbReference>
<organism evidence="2 3">
    <name type="scientific">Pseudomonas juntendi</name>
    <dbReference type="NCBI Taxonomy" id="2666183"/>
    <lineage>
        <taxon>Bacteria</taxon>
        <taxon>Pseudomonadati</taxon>
        <taxon>Pseudomonadota</taxon>
        <taxon>Gammaproteobacteria</taxon>
        <taxon>Pseudomonadales</taxon>
        <taxon>Pseudomonadaceae</taxon>
        <taxon>Pseudomonas</taxon>
    </lineage>
</organism>